<name>A0A7N2LK36_QUELO</name>
<accession>A0A7N2LK36</accession>
<keyword evidence="2" id="KW-1185">Reference proteome</keyword>
<dbReference type="InterPro" id="IPR029063">
    <property type="entry name" value="SAM-dependent_MTases_sf"/>
</dbReference>
<dbReference type="Proteomes" id="UP000594261">
    <property type="component" value="Chromosome 4"/>
</dbReference>
<dbReference type="InParanoid" id="A0A7N2LK36"/>
<dbReference type="EMBL" id="LRBV02000004">
    <property type="status" value="NOT_ANNOTATED_CDS"/>
    <property type="molecule type" value="Genomic_DNA"/>
</dbReference>
<organism evidence="1 2">
    <name type="scientific">Quercus lobata</name>
    <name type="common">Valley oak</name>
    <dbReference type="NCBI Taxonomy" id="97700"/>
    <lineage>
        <taxon>Eukaryota</taxon>
        <taxon>Viridiplantae</taxon>
        <taxon>Streptophyta</taxon>
        <taxon>Embryophyta</taxon>
        <taxon>Tracheophyta</taxon>
        <taxon>Spermatophyta</taxon>
        <taxon>Magnoliopsida</taxon>
        <taxon>eudicotyledons</taxon>
        <taxon>Gunneridae</taxon>
        <taxon>Pentapetalae</taxon>
        <taxon>rosids</taxon>
        <taxon>fabids</taxon>
        <taxon>Fagales</taxon>
        <taxon>Fagaceae</taxon>
        <taxon>Quercus</taxon>
    </lineage>
</organism>
<protein>
    <submittedName>
        <fullName evidence="1">Uncharacterized protein</fullName>
    </submittedName>
</protein>
<dbReference type="Pfam" id="PF06962">
    <property type="entry name" value="rRNA_methylase"/>
    <property type="match status" value="1"/>
</dbReference>
<dbReference type="InterPro" id="IPR010719">
    <property type="entry name" value="MnmM_MeTrfase"/>
</dbReference>
<dbReference type="AlphaFoldDB" id="A0A7N2LK36"/>
<evidence type="ECO:0000313" key="1">
    <source>
        <dbReference type="EnsemblPlants" id="QL04p088222:mrna"/>
    </source>
</evidence>
<dbReference type="Gene3D" id="3.40.50.150">
    <property type="entry name" value="Vaccinia Virus protein VP39"/>
    <property type="match status" value="1"/>
</dbReference>
<reference evidence="1" key="2">
    <citation type="submission" date="2021-01" db="UniProtKB">
        <authorList>
            <consortium name="EnsemblPlants"/>
        </authorList>
    </citation>
    <scope>IDENTIFICATION</scope>
</reference>
<evidence type="ECO:0000313" key="2">
    <source>
        <dbReference type="Proteomes" id="UP000594261"/>
    </source>
</evidence>
<reference evidence="1 2" key="1">
    <citation type="journal article" date="2016" name="G3 (Bethesda)">
        <title>First Draft Assembly and Annotation of the Genome of a California Endemic Oak Quercus lobata Nee (Fagaceae).</title>
        <authorList>
            <person name="Sork V.L."/>
            <person name="Fitz-Gibbon S.T."/>
            <person name="Puiu D."/>
            <person name="Crepeau M."/>
            <person name="Gugger P.F."/>
            <person name="Sherman R."/>
            <person name="Stevens K."/>
            <person name="Langley C.H."/>
            <person name="Pellegrini M."/>
            <person name="Salzberg S.L."/>
        </authorList>
    </citation>
    <scope>NUCLEOTIDE SEQUENCE [LARGE SCALE GENOMIC DNA]</scope>
    <source>
        <strain evidence="1 2">cv. SW786</strain>
    </source>
</reference>
<dbReference type="EnsemblPlants" id="QL04p088222:mrna">
    <property type="protein sequence ID" value="QL04p088222:mrna"/>
    <property type="gene ID" value="QL04p088222"/>
</dbReference>
<sequence length="109" mass="12174">MHLNKAKIDDLGAFRLVAFNSGFLPGGDKKIITKPEITLLAQEAAKGIQYQEDLSAWWFLWGIPVAGDTSTLVNSYGNLVVEYALKDIFDFAIQGKIRDYAHFCFEISS</sequence>
<proteinExistence type="predicted"/>
<dbReference type="Gramene" id="QL04p088222:mrna">
    <property type="protein sequence ID" value="QL04p088222:mrna"/>
    <property type="gene ID" value="QL04p088222"/>
</dbReference>